<keyword evidence="3" id="KW-1185">Reference proteome</keyword>
<accession>A0A9P6KRU3</accession>
<feature type="signal peptide" evidence="1">
    <location>
        <begin position="1"/>
        <end position="16"/>
    </location>
</feature>
<keyword evidence="1" id="KW-0732">Signal</keyword>
<evidence type="ECO:0000256" key="1">
    <source>
        <dbReference type="SAM" id="SignalP"/>
    </source>
</evidence>
<dbReference type="EMBL" id="WJXW01000004">
    <property type="protein sequence ID" value="KAF9736582.1"/>
    <property type="molecule type" value="Genomic_DNA"/>
</dbReference>
<evidence type="ECO:0000313" key="2">
    <source>
        <dbReference type="EMBL" id="KAF9736582.1"/>
    </source>
</evidence>
<sequence>MSAIFVSLLLASAVNAKVLPREEARTSSTRDVASFFTVTSLPVGDPEASTIPGSFPTPTTIFNPSTFNVLPNSTNTGFLSASSQDFSGTIFVPIPSQADFLTATVSACTQADGEVIDSIVVIGVPTGTFSPGITKTIVVPPQADPTTVTFYDYPPSNATEVVIIEPLPGNCGPFIKPTPTFTPTGTETSAEPSNTVASCPTKGCSGAVIRAADTVINAINEVTQISFALQSAARKIGAGIFPREDVSVNGATDLFRSPITDVALGLVRITTTVQTALPTFITFPPFPPSCSSDTIILAWLEFVRVHQELLAILIGRSALLETGPFKRSSAVNPADGTLVERGEQGFIGRPIAVALRGIEAVVDTLAVGIVDLVPGKSECSKKKSAELKEKIKKAQTSYQG</sequence>
<dbReference type="OrthoDB" id="5089392at2759"/>
<comment type="caution">
    <text evidence="2">The sequence shown here is derived from an EMBL/GenBank/DDBJ whole genome shotgun (WGS) entry which is preliminary data.</text>
</comment>
<feature type="chain" id="PRO_5040269069" evidence="1">
    <location>
        <begin position="17"/>
        <end position="400"/>
    </location>
</feature>
<dbReference type="AlphaFoldDB" id="A0A9P6KRU3"/>
<evidence type="ECO:0000313" key="3">
    <source>
        <dbReference type="Proteomes" id="UP000756921"/>
    </source>
</evidence>
<protein>
    <submittedName>
        <fullName evidence="2">Uncharacterized protein</fullName>
    </submittedName>
</protein>
<name>A0A9P6KRU3_9PLEO</name>
<reference evidence="2" key="1">
    <citation type="journal article" date="2020" name="Mol. Plant Microbe Interact.">
        <title>Genome Sequence of the Biocontrol Agent Coniothyrium minitans strain Conio (IMI 134523).</title>
        <authorList>
            <person name="Patel D."/>
            <person name="Shittu T.A."/>
            <person name="Baroncelli R."/>
            <person name="Muthumeenakshi S."/>
            <person name="Osborne T.H."/>
            <person name="Janganan T.K."/>
            <person name="Sreenivasaprasad S."/>
        </authorList>
    </citation>
    <scope>NUCLEOTIDE SEQUENCE</scope>
    <source>
        <strain evidence="2">Conio</strain>
    </source>
</reference>
<gene>
    <name evidence="2" type="ORF">PMIN01_04361</name>
</gene>
<organism evidence="2 3">
    <name type="scientific">Paraphaeosphaeria minitans</name>
    <dbReference type="NCBI Taxonomy" id="565426"/>
    <lineage>
        <taxon>Eukaryota</taxon>
        <taxon>Fungi</taxon>
        <taxon>Dikarya</taxon>
        <taxon>Ascomycota</taxon>
        <taxon>Pezizomycotina</taxon>
        <taxon>Dothideomycetes</taxon>
        <taxon>Pleosporomycetidae</taxon>
        <taxon>Pleosporales</taxon>
        <taxon>Massarineae</taxon>
        <taxon>Didymosphaeriaceae</taxon>
        <taxon>Paraphaeosphaeria</taxon>
    </lineage>
</organism>
<dbReference type="Proteomes" id="UP000756921">
    <property type="component" value="Unassembled WGS sequence"/>
</dbReference>
<proteinExistence type="predicted"/>